<dbReference type="InterPro" id="IPR007421">
    <property type="entry name" value="Schlafen_AlbA_2_dom"/>
</dbReference>
<dbReference type="InterPro" id="IPR038461">
    <property type="entry name" value="Schlafen_AlbA_2_dom_sf"/>
</dbReference>
<dbReference type="SUPFAM" id="SSF46785">
    <property type="entry name" value="Winged helix' DNA-binding domain"/>
    <property type="match status" value="1"/>
</dbReference>
<sequence>MKLAAEREAMSPKSIDEIVSGLRIIGTDKQSVEVKSGVGKDILETLSAFSNGSGGLIIVGLSEKDGFQPVPHFEVKRAQDQLETRCDQLSPPVRPIIDLLPFEGSTVLVAKVPELASIDKPCYVTVKGQYNGSYIRTGDGDVHLSKYEIDRLLEEKTQPRWDEQPVVESTIDDLDSEQLERYLDLQRERRPKTFSGGNDAALKRLRILRENHPTLASLLVLGEYPQEFYPRLTASFALFPGTRKGEITEGQRLLDSRTLTGSIPEIVNAAIKAVSANMRTGALIEGAFRRDLPDYPPVAVREAVVNALMHRDYSPTSLGSPVHINMFVDRLEISNPGGLYGGVTLRSLGEPGVSSTRNQRIATLLEDVSFPGGGVVAENRGTGIDTMNKALTDALMPPPHYSNRLDSFTVTFYRRRVAPQEEYGTARDLVLARLETAISASTTEIVAQTKLSRSAVQQAINSLIKEGLAERTEPARSPKQRYRIRSDRTSHST</sequence>
<dbReference type="Gene3D" id="3.30.565.60">
    <property type="match status" value="1"/>
</dbReference>
<dbReference type="PANTHER" id="PTHR30595">
    <property type="entry name" value="GLPR-RELATED TRANSCRIPTIONAL REPRESSOR"/>
    <property type="match status" value="1"/>
</dbReference>
<dbReference type="PANTHER" id="PTHR30595:SF6">
    <property type="entry name" value="SCHLAFEN ALBA-2 DOMAIN-CONTAINING PROTEIN"/>
    <property type="match status" value="1"/>
</dbReference>
<proteinExistence type="predicted"/>
<reference evidence="3 4" key="1">
    <citation type="submission" date="2019-04" db="EMBL/GenBank/DDBJ databases">
        <title>Corynebacterium endometrii sp. nov., isolated from the uterus of a cow with endometritis.</title>
        <authorList>
            <person name="Ballas P."/>
            <person name="Ruckert C."/>
            <person name="Wagener K."/>
            <person name="Drillich M."/>
            <person name="Kaempfer P."/>
            <person name="Busse H.-J."/>
            <person name="Ehling-Schulz M."/>
        </authorList>
    </citation>
    <scope>NUCLEOTIDE SEQUENCE [LARGE SCALE GENOMIC DNA]</scope>
    <source>
        <strain evidence="3 4">LMM-1653</strain>
    </source>
</reference>
<dbReference type="Pfam" id="PF04326">
    <property type="entry name" value="SLFN_AlbA_2"/>
    <property type="match status" value="1"/>
</dbReference>
<dbReference type="InterPro" id="IPR036390">
    <property type="entry name" value="WH_DNA-bd_sf"/>
</dbReference>
<organism evidence="3 4">
    <name type="scientific">Corynebacterium endometrii</name>
    <dbReference type="NCBI Taxonomy" id="2488819"/>
    <lineage>
        <taxon>Bacteria</taxon>
        <taxon>Bacillati</taxon>
        <taxon>Actinomycetota</taxon>
        <taxon>Actinomycetes</taxon>
        <taxon>Mycobacteriales</taxon>
        <taxon>Corynebacteriaceae</taxon>
        <taxon>Corynebacterium</taxon>
    </lineage>
</organism>
<feature type="region of interest" description="Disordered" evidence="1">
    <location>
        <begin position="469"/>
        <end position="493"/>
    </location>
</feature>
<dbReference type="Pfam" id="PF13749">
    <property type="entry name" value="HATPase_c_4"/>
    <property type="match status" value="1"/>
</dbReference>
<dbReference type="AlphaFoldDB" id="A0A4P7QHP1"/>
<protein>
    <submittedName>
        <fullName evidence="3">Divergent AAA domain protein</fullName>
    </submittedName>
</protein>
<keyword evidence="4" id="KW-1185">Reference proteome</keyword>
<dbReference type="EMBL" id="CP039247">
    <property type="protein sequence ID" value="QCB29215.1"/>
    <property type="molecule type" value="Genomic_DNA"/>
</dbReference>
<gene>
    <name evidence="3" type="ORF">CENDO_09805</name>
</gene>
<dbReference type="Proteomes" id="UP000296352">
    <property type="component" value="Chromosome"/>
</dbReference>
<accession>A0A4P7QHP1</accession>
<evidence type="ECO:0000313" key="4">
    <source>
        <dbReference type="Proteomes" id="UP000296352"/>
    </source>
</evidence>
<evidence type="ECO:0000313" key="3">
    <source>
        <dbReference type="EMBL" id="QCB29215.1"/>
    </source>
</evidence>
<evidence type="ECO:0000256" key="1">
    <source>
        <dbReference type="SAM" id="MobiDB-lite"/>
    </source>
</evidence>
<name>A0A4P7QHP1_9CORY</name>
<dbReference type="RefSeq" id="WP_425456177.1">
    <property type="nucleotide sequence ID" value="NZ_CP039247.1"/>
</dbReference>
<dbReference type="InterPro" id="IPR036388">
    <property type="entry name" value="WH-like_DNA-bd_sf"/>
</dbReference>
<evidence type="ECO:0000259" key="2">
    <source>
        <dbReference type="Pfam" id="PF04326"/>
    </source>
</evidence>
<dbReference type="InterPro" id="IPR038475">
    <property type="entry name" value="RecG_C_sf"/>
</dbReference>
<dbReference type="Gene3D" id="1.10.10.10">
    <property type="entry name" value="Winged helix-like DNA-binding domain superfamily/Winged helix DNA-binding domain"/>
    <property type="match status" value="1"/>
</dbReference>
<feature type="compositionally biased region" description="Basic and acidic residues" evidence="1">
    <location>
        <begin position="484"/>
        <end position="493"/>
    </location>
</feature>
<dbReference type="Gene3D" id="3.30.950.30">
    <property type="entry name" value="Schlafen, AAA domain"/>
    <property type="match status" value="1"/>
</dbReference>
<dbReference type="KEGG" id="cee:CENDO_09805"/>
<feature type="domain" description="Schlafen AlbA-2" evidence="2">
    <location>
        <begin position="30"/>
        <end position="144"/>
    </location>
</feature>